<proteinExistence type="predicted"/>
<dbReference type="EMBL" id="BARW01030249">
    <property type="protein sequence ID" value="GAJ04079.1"/>
    <property type="molecule type" value="Genomic_DNA"/>
</dbReference>
<name>X1TFP2_9ZZZZ</name>
<gene>
    <name evidence="1" type="ORF">S12H4_48402</name>
</gene>
<comment type="caution">
    <text evidence="1">The sequence shown here is derived from an EMBL/GenBank/DDBJ whole genome shotgun (WGS) entry which is preliminary data.</text>
</comment>
<evidence type="ECO:0000313" key="1">
    <source>
        <dbReference type="EMBL" id="GAJ04079.1"/>
    </source>
</evidence>
<dbReference type="AlphaFoldDB" id="X1TFP2"/>
<sequence length="148" mass="16508">MMPRLSQKETGPEQPLPVVRVCWDELFDFLRDLFRSKKTRAWTALNNLDAETSTNYKKVLSVEVESGFEGLLQDISLYSSEGDTTEWALQIAGQTQFTDKKIFVALTLNYGGMIVHTGQKILVWAKTDGAATNIAASLSGQLQYLATK</sequence>
<protein>
    <submittedName>
        <fullName evidence="1">Uncharacterized protein</fullName>
    </submittedName>
</protein>
<organism evidence="1">
    <name type="scientific">marine sediment metagenome</name>
    <dbReference type="NCBI Taxonomy" id="412755"/>
    <lineage>
        <taxon>unclassified sequences</taxon>
        <taxon>metagenomes</taxon>
        <taxon>ecological metagenomes</taxon>
    </lineage>
</organism>
<accession>X1TFP2</accession>
<reference evidence="1" key="1">
    <citation type="journal article" date="2014" name="Front. Microbiol.">
        <title>High frequency of phylogenetically diverse reductive dehalogenase-homologous genes in deep subseafloor sedimentary metagenomes.</title>
        <authorList>
            <person name="Kawai M."/>
            <person name="Futagami T."/>
            <person name="Toyoda A."/>
            <person name="Takaki Y."/>
            <person name="Nishi S."/>
            <person name="Hori S."/>
            <person name="Arai W."/>
            <person name="Tsubouchi T."/>
            <person name="Morono Y."/>
            <person name="Uchiyama I."/>
            <person name="Ito T."/>
            <person name="Fujiyama A."/>
            <person name="Inagaki F."/>
            <person name="Takami H."/>
        </authorList>
    </citation>
    <scope>NUCLEOTIDE SEQUENCE</scope>
    <source>
        <strain evidence="1">Expedition CK06-06</strain>
    </source>
</reference>